<dbReference type="Pfam" id="PF00400">
    <property type="entry name" value="WD40"/>
    <property type="match status" value="6"/>
</dbReference>
<dbReference type="GO" id="GO:0000922">
    <property type="term" value="C:spindle pole"/>
    <property type="evidence" value="ECO:0007669"/>
    <property type="project" value="UniProtKB-SubCell"/>
</dbReference>
<dbReference type="InterPro" id="IPR020472">
    <property type="entry name" value="WD40_PAC1"/>
</dbReference>
<dbReference type="PROSITE" id="PS50082">
    <property type="entry name" value="WD_REPEATS_2"/>
    <property type="match status" value="4"/>
</dbReference>
<feature type="repeat" description="WD" evidence="12">
    <location>
        <begin position="249"/>
        <end position="291"/>
    </location>
</feature>
<dbReference type="EMBL" id="PUHW01000101">
    <property type="protein sequence ID" value="KAG0689099.1"/>
    <property type="molecule type" value="Genomic_DNA"/>
</dbReference>
<comment type="subcellular location">
    <subcellularLocation>
        <location evidence="11">Cytoplasm</location>
        <location evidence="11">Cytoskeleton</location>
    </subcellularLocation>
    <subcellularLocation>
        <location evidence="11">Cytoplasm</location>
        <location evidence="11">Cytoskeleton</location>
        <location evidence="11">Spindle pole</location>
    </subcellularLocation>
    <text evidence="11">Localizes to the plus ends of microtubules and the mitotic spindle poles.</text>
</comment>
<feature type="repeat" description="WD" evidence="12">
    <location>
        <begin position="159"/>
        <end position="191"/>
    </location>
</feature>
<evidence type="ECO:0000256" key="6">
    <source>
        <dbReference type="ARBA" id="ARBA00022737"/>
    </source>
</evidence>
<keyword evidence="6" id="KW-0677">Repeat</keyword>
<keyword evidence="2 11" id="KW-0963">Cytoplasm</keyword>
<comment type="similarity">
    <text evidence="11">Belongs to the WD repeat LIS1/nudF family.</text>
</comment>
<dbReference type="GO" id="GO:0051012">
    <property type="term" value="P:microtubule sliding"/>
    <property type="evidence" value="ECO:0007669"/>
    <property type="project" value="UniProtKB-UniRule"/>
</dbReference>
<name>A0A9P6WLG8_9ASCO</name>
<dbReference type="SUPFAM" id="SSF50978">
    <property type="entry name" value="WD40 repeat-like"/>
    <property type="match status" value="1"/>
</dbReference>
<reference evidence="13" key="1">
    <citation type="submission" date="2020-11" db="EMBL/GenBank/DDBJ databases">
        <title>Kefir isolates.</title>
        <authorList>
            <person name="Marcisauskas S."/>
            <person name="Kim Y."/>
            <person name="Blasche S."/>
        </authorList>
    </citation>
    <scope>NUCLEOTIDE SEQUENCE</scope>
    <source>
        <strain evidence="13">Olga-1</strain>
    </source>
</reference>
<dbReference type="Gene3D" id="2.130.10.10">
    <property type="entry name" value="YVTN repeat-like/Quinoprotein amine dehydrogenase"/>
    <property type="match status" value="3"/>
</dbReference>
<comment type="subunit">
    <text evidence="11">Self-associates. Interacts with NDL1 and dynein.</text>
</comment>
<dbReference type="PANTHER" id="PTHR19848">
    <property type="entry name" value="WD40 REPEAT PROTEIN"/>
    <property type="match status" value="1"/>
</dbReference>
<comment type="function">
    <text evidence="11">Positively regulates the activity of the minus-end directed microtubule motor protein dynein. Plays a central role in positioning the mitotic spindle at the bud neck during cell division. Targets cytoplasmic dynein to microtubule plus ends, thereby promoting dynein-mediated microtubule sliding along the bud cortex and consequently the movement of the mitotic spindle to the bud neck.</text>
</comment>
<dbReference type="InterPro" id="IPR001680">
    <property type="entry name" value="WD40_rpt"/>
</dbReference>
<evidence type="ECO:0000256" key="8">
    <source>
        <dbReference type="ARBA" id="ARBA00023054"/>
    </source>
</evidence>
<evidence type="ECO:0000256" key="7">
    <source>
        <dbReference type="ARBA" id="ARBA00022776"/>
    </source>
</evidence>
<dbReference type="GO" id="GO:0005875">
    <property type="term" value="C:microtubule associated complex"/>
    <property type="evidence" value="ECO:0007669"/>
    <property type="project" value="UniProtKB-UniRule"/>
</dbReference>
<dbReference type="InterPro" id="IPR017252">
    <property type="entry name" value="Dynein_regulator_LIS1"/>
</dbReference>
<dbReference type="PROSITE" id="PS50294">
    <property type="entry name" value="WD_REPEATS_REGION"/>
    <property type="match status" value="4"/>
</dbReference>
<dbReference type="InterPro" id="IPR019775">
    <property type="entry name" value="WD40_repeat_CS"/>
</dbReference>
<dbReference type="PANTHER" id="PTHR19848:SF8">
    <property type="entry name" value="F-BOX AND WD REPEAT DOMAIN CONTAINING 7"/>
    <property type="match status" value="1"/>
</dbReference>
<evidence type="ECO:0000256" key="4">
    <source>
        <dbReference type="ARBA" id="ARBA00022618"/>
    </source>
</evidence>
<protein>
    <recommendedName>
        <fullName evidence="11">Nuclear distribution protein PAC1</fullName>
    </recommendedName>
    <alternativeName>
        <fullName evidence="11">Lissencephaly-1 homolog</fullName>
        <shortName evidence="11">LIS-1</shortName>
    </alternativeName>
    <alternativeName>
        <fullName evidence="11">nudF homolog</fullName>
    </alternativeName>
</protein>
<dbReference type="GO" id="GO:0005874">
    <property type="term" value="C:microtubule"/>
    <property type="evidence" value="ECO:0007669"/>
    <property type="project" value="UniProtKB-KW"/>
</dbReference>
<proteinExistence type="inferred from homology"/>
<dbReference type="InterPro" id="IPR036322">
    <property type="entry name" value="WD40_repeat_dom_sf"/>
</dbReference>
<keyword evidence="10 11" id="KW-0131">Cell cycle</keyword>
<accession>A0A9P6WLG8</accession>
<keyword evidence="9 11" id="KW-0206">Cytoskeleton</keyword>
<evidence type="ECO:0000256" key="5">
    <source>
        <dbReference type="ARBA" id="ARBA00022701"/>
    </source>
</evidence>
<evidence type="ECO:0000256" key="2">
    <source>
        <dbReference type="ARBA" id="ARBA00022490"/>
    </source>
</evidence>
<gene>
    <name evidence="11 13" type="primary">PAC1</name>
    <name evidence="11" type="synonym">LIS1</name>
    <name evidence="13" type="ORF">C6P40_000126</name>
</gene>
<feature type="coiled-coil region" evidence="11">
    <location>
        <begin position="97"/>
        <end position="131"/>
    </location>
</feature>
<sequence length="515" mass="58803">MNENRRIFSDGQVPFLRSLPSSFFSNKANILSSRQHIELNASVLQYLKPILKNEPETYNILESKLYDRNLSISQDENIISKTIEIPDNYLQKKWATVLRLQRNIQELELKNNALEERNLELQDIINKKNTENSNNNLNVNNKNSIFKIDWIPSYLKSSLKFHTSSITAIAIHPFNPYIVTASQDGMIVIWNWLDLSEPINQIKNAHSKSINSLIFQKNSSNLISCSSDQFIKVWDLSIPNNVTIPIKSLTGHEHIISSLSISNKDSNILFSCSRDKTIKIWDLQTGWTIRSINAHSDWVRSIDSINDYIISCSSDTSIRLTHWPTGIGIGLCLGHKQVIEDLKFIPSKSNKYLDKLIDNNNLNSEYDKLGFKYAVSCGRDKLIKIWKLPLPDYNTINGNPIANSMNPYGECILEIKGHESWVRCLQIHYNGKYLFSCSDDQTIKIWDLSNLDLKNIQPIKILKGHQNFVNTISISSPIENSDGNDNDNNNSDLTDDKIRCYLVSGGADNLVNVWV</sequence>
<keyword evidence="4 11" id="KW-0132">Cell division</keyword>
<keyword evidence="5 11" id="KW-0493">Microtubule</keyword>
<feature type="repeat" description="WD" evidence="12">
    <location>
        <begin position="203"/>
        <end position="244"/>
    </location>
</feature>
<organism evidence="13 14">
    <name type="scientific">Pichia californica</name>
    <dbReference type="NCBI Taxonomy" id="460514"/>
    <lineage>
        <taxon>Eukaryota</taxon>
        <taxon>Fungi</taxon>
        <taxon>Dikarya</taxon>
        <taxon>Ascomycota</taxon>
        <taxon>Saccharomycotina</taxon>
        <taxon>Pichiomycetes</taxon>
        <taxon>Pichiales</taxon>
        <taxon>Pichiaceae</taxon>
        <taxon>Pichia</taxon>
    </lineage>
</organism>
<dbReference type="InterPro" id="IPR015943">
    <property type="entry name" value="WD40/YVTN_repeat-like_dom_sf"/>
</dbReference>
<feature type="repeat" description="WD" evidence="12">
    <location>
        <begin position="415"/>
        <end position="450"/>
    </location>
</feature>
<evidence type="ECO:0000313" key="14">
    <source>
        <dbReference type="Proteomes" id="UP000697127"/>
    </source>
</evidence>
<evidence type="ECO:0000313" key="13">
    <source>
        <dbReference type="EMBL" id="KAG0689099.1"/>
    </source>
</evidence>
<keyword evidence="8 11" id="KW-0175">Coiled coil</keyword>
<dbReference type="GO" id="GO:0005737">
    <property type="term" value="C:cytoplasm"/>
    <property type="evidence" value="ECO:0007669"/>
    <property type="project" value="UniProtKB-UniRule"/>
</dbReference>
<dbReference type="PROSITE" id="PS00678">
    <property type="entry name" value="WD_REPEATS_1"/>
    <property type="match status" value="3"/>
</dbReference>
<dbReference type="PRINTS" id="PR00320">
    <property type="entry name" value="GPROTEINBRPT"/>
</dbReference>
<dbReference type="SUPFAM" id="SSF109925">
    <property type="entry name" value="Lissencephaly-1 protein (Lis-1, PAF-AH alpha) N-terminal domain"/>
    <property type="match status" value="1"/>
</dbReference>
<evidence type="ECO:0000256" key="12">
    <source>
        <dbReference type="PROSITE-ProRule" id="PRU00221"/>
    </source>
</evidence>
<dbReference type="GO" id="GO:0000132">
    <property type="term" value="P:establishment of mitotic spindle orientation"/>
    <property type="evidence" value="ECO:0007669"/>
    <property type="project" value="UniProtKB-UniRule"/>
</dbReference>
<dbReference type="HAMAP" id="MF_03141">
    <property type="entry name" value="lis1"/>
    <property type="match status" value="1"/>
</dbReference>
<dbReference type="GO" id="GO:0051301">
    <property type="term" value="P:cell division"/>
    <property type="evidence" value="ECO:0007669"/>
    <property type="project" value="UniProtKB-KW"/>
</dbReference>
<evidence type="ECO:0000256" key="9">
    <source>
        <dbReference type="ARBA" id="ARBA00023212"/>
    </source>
</evidence>
<keyword evidence="14" id="KW-1185">Reference proteome</keyword>
<dbReference type="AlphaFoldDB" id="A0A9P6WLG8"/>
<keyword evidence="3 12" id="KW-0853">WD repeat</keyword>
<evidence type="ECO:0000256" key="3">
    <source>
        <dbReference type="ARBA" id="ARBA00022574"/>
    </source>
</evidence>
<dbReference type="Proteomes" id="UP000697127">
    <property type="component" value="Unassembled WGS sequence"/>
</dbReference>
<dbReference type="Gene3D" id="1.20.960.30">
    <property type="match status" value="1"/>
</dbReference>
<evidence type="ECO:0000256" key="1">
    <source>
        <dbReference type="ARBA" id="ARBA00022448"/>
    </source>
</evidence>
<dbReference type="GO" id="GO:0070840">
    <property type="term" value="F:dynein complex binding"/>
    <property type="evidence" value="ECO:0007669"/>
    <property type="project" value="UniProtKB-UniRule"/>
</dbReference>
<dbReference type="SMART" id="SM00320">
    <property type="entry name" value="WD40"/>
    <property type="match status" value="7"/>
</dbReference>
<dbReference type="InterPro" id="IPR037190">
    <property type="entry name" value="LIS1_N"/>
</dbReference>
<keyword evidence="7 11" id="KW-0498">Mitosis</keyword>
<dbReference type="CDD" id="cd00200">
    <property type="entry name" value="WD40"/>
    <property type="match status" value="1"/>
</dbReference>
<comment type="caution">
    <text evidence="13">The sequence shown here is derived from an EMBL/GenBank/DDBJ whole genome shotgun (WGS) entry which is preliminary data.</text>
</comment>
<evidence type="ECO:0000256" key="10">
    <source>
        <dbReference type="ARBA" id="ARBA00023306"/>
    </source>
</evidence>
<evidence type="ECO:0000256" key="11">
    <source>
        <dbReference type="HAMAP-Rule" id="MF_03141"/>
    </source>
</evidence>
<keyword evidence="1 11" id="KW-0813">Transport</keyword>